<dbReference type="OrthoDB" id="5086500at2759"/>
<dbReference type="EMBL" id="ML977311">
    <property type="protein sequence ID" value="KAF2122250.1"/>
    <property type="molecule type" value="Genomic_DNA"/>
</dbReference>
<dbReference type="InterPro" id="IPR046536">
    <property type="entry name" value="DUF6601"/>
</dbReference>
<dbReference type="Proteomes" id="UP000799770">
    <property type="component" value="Unassembled WGS sequence"/>
</dbReference>
<protein>
    <submittedName>
        <fullName evidence="2">Uncharacterized protein</fullName>
    </submittedName>
</protein>
<sequence>MDKLGEKLWWSGPTHGVIKPLSEHHTLERKIQLTEDATLHCVWTDHIIFMKPLPLYLCSHAFWEYLLDTSNDKINPEEREKLKTMSLGFLKSYAMLIQRRSDFNMACRLHLLDSFDGLDFETFVRFIKAFDDLPDSAVSLRWRFAELNLDSLNFYSAIKLHKWHRNRFESRYGAFFERFFPVILFCFAMMSVILSAMQVIVGGRQIWDTDNKGLRITLRAFEWFGTEAIGWSCGFGILFVIWWIGIGIAEAVKQQKTKKGLKQKLAPDKYGQA</sequence>
<name>A0A6A5ZRE5_9PLEO</name>
<evidence type="ECO:0000313" key="2">
    <source>
        <dbReference type="EMBL" id="KAF2122250.1"/>
    </source>
</evidence>
<reference evidence="2" key="1">
    <citation type="journal article" date="2020" name="Stud. Mycol.">
        <title>101 Dothideomycetes genomes: a test case for predicting lifestyles and emergence of pathogens.</title>
        <authorList>
            <person name="Haridas S."/>
            <person name="Albert R."/>
            <person name="Binder M."/>
            <person name="Bloem J."/>
            <person name="Labutti K."/>
            <person name="Salamov A."/>
            <person name="Andreopoulos B."/>
            <person name="Baker S."/>
            <person name="Barry K."/>
            <person name="Bills G."/>
            <person name="Bluhm B."/>
            <person name="Cannon C."/>
            <person name="Castanera R."/>
            <person name="Culley D."/>
            <person name="Daum C."/>
            <person name="Ezra D."/>
            <person name="Gonzalez J."/>
            <person name="Henrissat B."/>
            <person name="Kuo A."/>
            <person name="Liang C."/>
            <person name="Lipzen A."/>
            <person name="Lutzoni F."/>
            <person name="Magnuson J."/>
            <person name="Mondo S."/>
            <person name="Nolan M."/>
            <person name="Ohm R."/>
            <person name="Pangilinan J."/>
            <person name="Park H.-J."/>
            <person name="Ramirez L."/>
            <person name="Alfaro M."/>
            <person name="Sun H."/>
            <person name="Tritt A."/>
            <person name="Yoshinaga Y."/>
            <person name="Zwiers L.-H."/>
            <person name="Turgeon B."/>
            <person name="Goodwin S."/>
            <person name="Spatafora J."/>
            <person name="Crous P."/>
            <person name="Grigoriev I."/>
        </authorList>
    </citation>
    <scope>NUCLEOTIDE SEQUENCE</scope>
    <source>
        <strain evidence="2">CBS 627.86</strain>
    </source>
</reference>
<dbReference type="PANTHER" id="PTHR34414:SF1">
    <property type="entry name" value="SUBTILISIN-LIKE SERINE PROTEASE"/>
    <property type="match status" value="1"/>
</dbReference>
<feature type="transmembrane region" description="Helical" evidence="1">
    <location>
        <begin position="228"/>
        <end position="252"/>
    </location>
</feature>
<accession>A0A6A5ZRE5</accession>
<dbReference type="AlphaFoldDB" id="A0A6A5ZRE5"/>
<proteinExistence type="predicted"/>
<keyword evidence="3" id="KW-1185">Reference proteome</keyword>
<dbReference type="PANTHER" id="PTHR34414">
    <property type="entry name" value="HET DOMAIN-CONTAINING PROTEIN-RELATED"/>
    <property type="match status" value="1"/>
</dbReference>
<evidence type="ECO:0000256" key="1">
    <source>
        <dbReference type="SAM" id="Phobius"/>
    </source>
</evidence>
<keyword evidence="1" id="KW-0812">Transmembrane</keyword>
<gene>
    <name evidence="2" type="ORF">BDV96DRAFT_483371</name>
</gene>
<dbReference type="Pfam" id="PF20246">
    <property type="entry name" value="DUF6601"/>
    <property type="match status" value="1"/>
</dbReference>
<evidence type="ECO:0000313" key="3">
    <source>
        <dbReference type="Proteomes" id="UP000799770"/>
    </source>
</evidence>
<organism evidence="2 3">
    <name type="scientific">Lophiotrema nucula</name>
    <dbReference type="NCBI Taxonomy" id="690887"/>
    <lineage>
        <taxon>Eukaryota</taxon>
        <taxon>Fungi</taxon>
        <taxon>Dikarya</taxon>
        <taxon>Ascomycota</taxon>
        <taxon>Pezizomycotina</taxon>
        <taxon>Dothideomycetes</taxon>
        <taxon>Pleosporomycetidae</taxon>
        <taxon>Pleosporales</taxon>
        <taxon>Lophiotremataceae</taxon>
        <taxon>Lophiotrema</taxon>
    </lineage>
</organism>
<keyword evidence="1" id="KW-0472">Membrane</keyword>
<feature type="transmembrane region" description="Helical" evidence="1">
    <location>
        <begin position="179"/>
        <end position="201"/>
    </location>
</feature>
<keyword evidence="1" id="KW-1133">Transmembrane helix</keyword>